<keyword evidence="1 3" id="KW-0378">Hydrolase</keyword>
<dbReference type="Pfam" id="PF00561">
    <property type="entry name" value="Abhydrolase_1"/>
    <property type="match status" value="1"/>
</dbReference>
<dbReference type="PANTHER" id="PTHR43798:SF31">
    <property type="entry name" value="AB HYDROLASE SUPERFAMILY PROTEIN YCLE"/>
    <property type="match status" value="1"/>
</dbReference>
<organism evidence="3 4">
    <name type="scientific">Vibrio chagasii</name>
    <dbReference type="NCBI Taxonomy" id="170679"/>
    <lineage>
        <taxon>Bacteria</taxon>
        <taxon>Pseudomonadati</taxon>
        <taxon>Pseudomonadota</taxon>
        <taxon>Gammaproteobacteria</taxon>
        <taxon>Vibrionales</taxon>
        <taxon>Vibrionaceae</taxon>
        <taxon>Vibrio</taxon>
    </lineage>
</organism>
<comment type="caution">
    <text evidence="3">The sequence shown here is derived from an EMBL/GenBank/DDBJ whole genome shotgun (WGS) entry which is preliminary data.</text>
</comment>
<evidence type="ECO:0000256" key="1">
    <source>
        <dbReference type="ARBA" id="ARBA00022801"/>
    </source>
</evidence>
<dbReference type="GO" id="GO:0016020">
    <property type="term" value="C:membrane"/>
    <property type="evidence" value="ECO:0007669"/>
    <property type="project" value="TreeGrafter"/>
</dbReference>
<gene>
    <name evidence="3" type="ORF">BTO10_01380</name>
</gene>
<feature type="domain" description="AB hydrolase-1" evidence="2">
    <location>
        <begin position="8"/>
        <end position="233"/>
    </location>
</feature>
<reference evidence="3 4" key="1">
    <citation type="submission" date="2016-12" db="EMBL/GenBank/DDBJ databases">
        <title>Diversity of luminous bacteria.</title>
        <authorList>
            <person name="Yoshizawa S."/>
            <person name="Kogure K."/>
        </authorList>
    </citation>
    <scope>NUCLEOTIDE SEQUENCE [LARGE SCALE GENOMIC DNA]</scope>
    <source>
        <strain evidence="3 4">LC2-408</strain>
    </source>
</reference>
<accession>A0A2S7VPV5</accession>
<dbReference type="EMBL" id="MSCI01000001">
    <property type="protein sequence ID" value="PQJ63501.1"/>
    <property type="molecule type" value="Genomic_DNA"/>
</dbReference>
<dbReference type="AlphaFoldDB" id="A0A2S7VPV5"/>
<dbReference type="PANTHER" id="PTHR43798">
    <property type="entry name" value="MONOACYLGLYCEROL LIPASE"/>
    <property type="match status" value="1"/>
</dbReference>
<protein>
    <submittedName>
        <fullName evidence="3">Alpha/beta hydrolase</fullName>
    </submittedName>
</protein>
<sequence>MTMNANVPLVMIHGFLSGPEYWTSQLSHLEKNIQVVPICLKGFGERSSETAFDTIREMAEDVMSQVALLGIKRFHLIGHSMGGMVAQQIGHRWAEQVVSLTLYGTGPKGELPGRFEPLQESIKNASAVSFGDSKQRAVSSWFKNQIEPQVLKQSMQLAEKVSFQSYLNGLIAMNGWNGEAYVPQYRMPVLIIWADSDRTYPWGEQISVLWEGIEHSSLCVINDCAHNAHIEKPLHFNVAFGEFLQSVC</sequence>
<evidence type="ECO:0000313" key="3">
    <source>
        <dbReference type="EMBL" id="PQJ63501.1"/>
    </source>
</evidence>
<name>A0A2S7VPV5_9VIBR</name>
<proteinExistence type="predicted"/>
<dbReference type="SUPFAM" id="SSF53474">
    <property type="entry name" value="alpha/beta-Hydrolases"/>
    <property type="match status" value="1"/>
</dbReference>
<dbReference type="Gene3D" id="3.40.50.1820">
    <property type="entry name" value="alpha/beta hydrolase"/>
    <property type="match status" value="1"/>
</dbReference>
<evidence type="ECO:0000313" key="4">
    <source>
        <dbReference type="Proteomes" id="UP000238707"/>
    </source>
</evidence>
<dbReference type="InterPro" id="IPR050266">
    <property type="entry name" value="AB_hydrolase_sf"/>
</dbReference>
<dbReference type="Proteomes" id="UP000238707">
    <property type="component" value="Unassembled WGS sequence"/>
</dbReference>
<dbReference type="InterPro" id="IPR029058">
    <property type="entry name" value="AB_hydrolase_fold"/>
</dbReference>
<evidence type="ECO:0000259" key="2">
    <source>
        <dbReference type="Pfam" id="PF00561"/>
    </source>
</evidence>
<dbReference type="InterPro" id="IPR000073">
    <property type="entry name" value="AB_hydrolase_1"/>
</dbReference>
<dbReference type="PRINTS" id="PR00111">
    <property type="entry name" value="ABHYDROLASE"/>
</dbReference>
<dbReference type="GO" id="GO:0016787">
    <property type="term" value="F:hydrolase activity"/>
    <property type="evidence" value="ECO:0007669"/>
    <property type="project" value="UniProtKB-KW"/>
</dbReference>
<keyword evidence="4" id="KW-1185">Reference proteome</keyword>